<dbReference type="Gene3D" id="2.40.40.20">
    <property type="match status" value="1"/>
</dbReference>
<name>A0ABP5FN13_9MICO</name>
<reference evidence="12" key="1">
    <citation type="journal article" date="2019" name="Int. J. Syst. Evol. Microbiol.">
        <title>The Global Catalogue of Microorganisms (GCM) 10K type strain sequencing project: providing services to taxonomists for standard genome sequencing and annotation.</title>
        <authorList>
            <consortium name="The Broad Institute Genomics Platform"/>
            <consortium name="The Broad Institute Genome Sequencing Center for Infectious Disease"/>
            <person name="Wu L."/>
            <person name="Ma J."/>
        </authorList>
    </citation>
    <scope>NUCLEOTIDE SEQUENCE [LARGE SCALE GENOMIC DNA]</scope>
    <source>
        <strain evidence="12">JCM 15672</strain>
    </source>
</reference>
<accession>A0ABP5FN13</accession>
<evidence type="ECO:0000256" key="5">
    <source>
        <dbReference type="ARBA" id="ARBA00023145"/>
    </source>
</evidence>
<dbReference type="NCBIfam" id="TIGR00223">
    <property type="entry name" value="panD"/>
    <property type="match status" value="1"/>
</dbReference>
<protein>
    <recommendedName>
        <fullName evidence="9">Aspartate 1-decarboxylase</fullName>
        <ecNumber evidence="9">4.1.1.11</ecNumber>
    </recommendedName>
    <alternativeName>
        <fullName evidence="9">Aspartate alpha-decarboxylase</fullName>
    </alternativeName>
    <component>
        <recommendedName>
            <fullName evidence="9">Aspartate 1-decarboxylase beta chain</fullName>
        </recommendedName>
    </component>
    <component>
        <recommendedName>
            <fullName evidence="9">Aspartate 1-decarboxylase alpha chain</fullName>
        </recommendedName>
    </component>
</protein>
<keyword evidence="3 9" id="KW-0210">Decarboxylase</keyword>
<keyword evidence="8 9" id="KW-0670">Pyruvate</keyword>
<keyword evidence="2 9" id="KW-0566">Pantothenate biosynthesis</keyword>
<dbReference type="Proteomes" id="UP001501196">
    <property type="component" value="Unassembled WGS sequence"/>
</dbReference>
<keyword evidence="7 9" id="KW-0704">Schiff base</keyword>
<evidence type="ECO:0000256" key="1">
    <source>
        <dbReference type="ARBA" id="ARBA00022490"/>
    </source>
</evidence>
<dbReference type="HAMAP" id="MF_00446">
    <property type="entry name" value="PanD"/>
    <property type="match status" value="1"/>
</dbReference>
<comment type="subunit">
    <text evidence="9">Heterooctamer of four alpha and four beta subunits.</text>
</comment>
<feature type="active site" description="Schiff-base intermediate with substrate; via pyruvic acid" evidence="9">
    <location>
        <position position="25"/>
    </location>
</feature>
<evidence type="ECO:0000256" key="9">
    <source>
        <dbReference type="HAMAP-Rule" id="MF_00446"/>
    </source>
</evidence>
<comment type="cofactor">
    <cofactor evidence="9">
        <name>pyruvate</name>
        <dbReference type="ChEBI" id="CHEBI:15361"/>
    </cofactor>
    <text evidence="9">Binds 1 pyruvoyl group covalently per subunit.</text>
</comment>
<feature type="active site" description="Proton donor" evidence="9">
    <location>
        <position position="58"/>
    </location>
</feature>
<dbReference type="Pfam" id="PF02261">
    <property type="entry name" value="Asp_decarbox"/>
    <property type="match status" value="1"/>
</dbReference>
<comment type="PTM">
    <text evidence="9">Is synthesized initially as an inactive proenzyme, which is activated by self-cleavage at a specific serine bond to produce a beta-subunit with a hydroxyl group at its C-terminus and an alpha-subunit with a pyruvoyl group at its N-terminus.</text>
</comment>
<evidence type="ECO:0000256" key="3">
    <source>
        <dbReference type="ARBA" id="ARBA00022793"/>
    </source>
</evidence>
<dbReference type="PIRSF" id="PIRSF006246">
    <property type="entry name" value="Asp_decarbox"/>
    <property type="match status" value="1"/>
</dbReference>
<comment type="function">
    <text evidence="9">Catalyzes the pyruvoyl-dependent decarboxylation of aspartate to produce beta-alanine.</text>
</comment>
<evidence type="ECO:0000256" key="7">
    <source>
        <dbReference type="ARBA" id="ARBA00023270"/>
    </source>
</evidence>
<evidence type="ECO:0000256" key="8">
    <source>
        <dbReference type="ARBA" id="ARBA00023317"/>
    </source>
</evidence>
<proteinExistence type="inferred from homology"/>
<feature type="chain" id="PRO_5044897567" description="Aspartate 1-decarboxylase alpha chain" evidence="9">
    <location>
        <begin position="25"/>
        <end position="143"/>
    </location>
</feature>
<feature type="binding site" evidence="9">
    <location>
        <position position="57"/>
    </location>
    <ligand>
        <name>substrate</name>
    </ligand>
</feature>
<dbReference type="RefSeq" id="WP_344370312.1">
    <property type="nucleotide sequence ID" value="NZ_BAAAPW010000002.1"/>
</dbReference>
<feature type="region of interest" description="Disordered" evidence="10">
    <location>
        <begin position="120"/>
        <end position="143"/>
    </location>
</feature>
<comment type="caution">
    <text evidence="11">The sequence shown here is derived from an EMBL/GenBank/DDBJ whole genome shotgun (WGS) entry which is preliminary data.</text>
</comment>
<keyword evidence="6 9" id="KW-0456">Lyase</keyword>
<dbReference type="InterPro" id="IPR009010">
    <property type="entry name" value="Asp_de-COase-like_dom_sf"/>
</dbReference>
<dbReference type="InterPro" id="IPR003190">
    <property type="entry name" value="Asp_decarbox"/>
</dbReference>
<keyword evidence="5 9" id="KW-0865">Zymogen</keyword>
<gene>
    <name evidence="9" type="primary">panD</name>
    <name evidence="11" type="ORF">GCM10009819_11860</name>
</gene>
<feature type="chain" id="PRO_5044897568" description="Aspartate 1-decarboxylase beta chain" evidence="9">
    <location>
        <begin position="1"/>
        <end position="24"/>
    </location>
</feature>
<organism evidence="11 12">
    <name type="scientific">Agromyces tropicus</name>
    <dbReference type="NCBI Taxonomy" id="555371"/>
    <lineage>
        <taxon>Bacteria</taxon>
        <taxon>Bacillati</taxon>
        <taxon>Actinomycetota</taxon>
        <taxon>Actinomycetes</taxon>
        <taxon>Micrococcales</taxon>
        <taxon>Microbacteriaceae</taxon>
        <taxon>Agromyces</taxon>
    </lineage>
</organism>
<evidence type="ECO:0000313" key="11">
    <source>
        <dbReference type="EMBL" id="GAA2029820.1"/>
    </source>
</evidence>
<dbReference type="PANTHER" id="PTHR21012">
    <property type="entry name" value="ASPARTATE 1-DECARBOXYLASE"/>
    <property type="match status" value="1"/>
</dbReference>
<dbReference type="PANTHER" id="PTHR21012:SF0">
    <property type="entry name" value="ASPARTATE 1-DECARBOXYLASE"/>
    <property type="match status" value="1"/>
</dbReference>
<keyword evidence="4 9" id="KW-0068">Autocatalytic cleavage</keyword>
<evidence type="ECO:0000256" key="4">
    <source>
        <dbReference type="ARBA" id="ARBA00022813"/>
    </source>
</evidence>
<evidence type="ECO:0000313" key="12">
    <source>
        <dbReference type="Proteomes" id="UP001501196"/>
    </source>
</evidence>
<evidence type="ECO:0000256" key="2">
    <source>
        <dbReference type="ARBA" id="ARBA00022655"/>
    </source>
</evidence>
<feature type="binding site" evidence="9">
    <location>
        <begin position="73"/>
        <end position="75"/>
    </location>
    <ligand>
        <name>substrate</name>
    </ligand>
</feature>
<keyword evidence="12" id="KW-1185">Reference proteome</keyword>
<comment type="catalytic activity">
    <reaction evidence="9">
        <text>L-aspartate + H(+) = beta-alanine + CO2</text>
        <dbReference type="Rhea" id="RHEA:19497"/>
        <dbReference type="ChEBI" id="CHEBI:15378"/>
        <dbReference type="ChEBI" id="CHEBI:16526"/>
        <dbReference type="ChEBI" id="CHEBI:29991"/>
        <dbReference type="ChEBI" id="CHEBI:57966"/>
        <dbReference type="EC" id="4.1.1.11"/>
    </reaction>
</comment>
<comment type="pathway">
    <text evidence="9">Cofactor biosynthesis; (R)-pantothenate biosynthesis; beta-alanine from L-aspartate: step 1/1.</text>
</comment>
<evidence type="ECO:0000256" key="6">
    <source>
        <dbReference type="ARBA" id="ARBA00023239"/>
    </source>
</evidence>
<comment type="similarity">
    <text evidence="9">Belongs to the PanD family.</text>
</comment>
<dbReference type="EMBL" id="BAAAPW010000002">
    <property type="protein sequence ID" value="GAA2029820.1"/>
    <property type="molecule type" value="Genomic_DNA"/>
</dbReference>
<dbReference type="SUPFAM" id="SSF50692">
    <property type="entry name" value="ADC-like"/>
    <property type="match status" value="1"/>
</dbReference>
<comment type="subcellular location">
    <subcellularLocation>
        <location evidence="9">Cytoplasm</location>
    </subcellularLocation>
</comment>
<dbReference type="EC" id="4.1.1.11" evidence="9"/>
<evidence type="ECO:0000256" key="10">
    <source>
        <dbReference type="SAM" id="MobiDB-lite"/>
    </source>
</evidence>
<dbReference type="CDD" id="cd06919">
    <property type="entry name" value="Asp_decarbox"/>
    <property type="match status" value="1"/>
</dbReference>
<sequence length="143" mass="14633">MLRTLLKSKIHRATVTHADLHYVGSLTIDADLLDAADLVPGEQVAVVDVTNGARLETYVIEGERGSGVIGINGAAAHLVGVGDLVIVISYALVGADELDGWSPRIVHVDGGNRPTLLGTDAAAPTDGTVRPPLAVEPGGGARA</sequence>
<feature type="modified residue" description="Pyruvic acid (Ser)" evidence="9">
    <location>
        <position position="25"/>
    </location>
</feature>
<keyword evidence="1 9" id="KW-0963">Cytoplasm</keyword>